<evidence type="ECO:0000313" key="1">
    <source>
        <dbReference type="EMBL" id="OLP94310.1"/>
    </source>
</evidence>
<gene>
    <name evidence="1" type="ORF">AK812_SmicGene23697</name>
</gene>
<accession>A0A1Q9DGS6</accession>
<comment type="caution">
    <text evidence="1">The sequence shown here is derived from an EMBL/GenBank/DDBJ whole genome shotgun (WGS) entry which is preliminary data.</text>
</comment>
<reference evidence="1 2" key="1">
    <citation type="submission" date="2016-02" db="EMBL/GenBank/DDBJ databases">
        <title>Genome analysis of coral dinoflagellate symbionts highlights evolutionary adaptations to a symbiotic lifestyle.</title>
        <authorList>
            <person name="Aranda M."/>
            <person name="Li Y."/>
            <person name="Liew Y.J."/>
            <person name="Baumgarten S."/>
            <person name="Simakov O."/>
            <person name="Wilson M."/>
            <person name="Piel J."/>
            <person name="Ashoor H."/>
            <person name="Bougouffa S."/>
            <person name="Bajic V.B."/>
            <person name="Ryu T."/>
            <person name="Ravasi T."/>
            <person name="Bayer T."/>
            <person name="Micklem G."/>
            <person name="Kim H."/>
            <person name="Bhak J."/>
            <person name="Lajeunesse T.C."/>
            <person name="Voolstra C.R."/>
        </authorList>
    </citation>
    <scope>NUCLEOTIDE SEQUENCE [LARGE SCALE GENOMIC DNA]</scope>
    <source>
        <strain evidence="1 2">CCMP2467</strain>
    </source>
</reference>
<keyword evidence="2" id="KW-1185">Reference proteome</keyword>
<sequence>MAQQTGVLAIADTDPCLPEEKLLELEQKVRLLDPAARALVEELLRVPKAQQEILQERLTSGSEEITWSTIREIASSGGQARYLGAVPSVQATTAKDVPGSQDGQPNMNDVALAMTLKARGQAGVLEDSFGTGWIRLMGDGLIASRN</sequence>
<protein>
    <submittedName>
        <fullName evidence="1">Uncharacterized protein</fullName>
    </submittedName>
</protein>
<dbReference type="AlphaFoldDB" id="A0A1Q9DGS6"/>
<name>A0A1Q9DGS6_SYMMI</name>
<organism evidence="1 2">
    <name type="scientific">Symbiodinium microadriaticum</name>
    <name type="common">Dinoflagellate</name>
    <name type="synonym">Zooxanthella microadriatica</name>
    <dbReference type="NCBI Taxonomy" id="2951"/>
    <lineage>
        <taxon>Eukaryota</taxon>
        <taxon>Sar</taxon>
        <taxon>Alveolata</taxon>
        <taxon>Dinophyceae</taxon>
        <taxon>Suessiales</taxon>
        <taxon>Symbiodiniaceae</taxon>
        <taxon>Symbiodinium</taxon>
    </lineage>
</organism>
<evidence type="ECO:0000313" key="2">
    <source>
        <dbReference type="Proteomes" id="UP000186817"/>
    </source>
</evidence>
<dbReference type="Proteomes" id="UP000186817">
    <property type="component" value="Unassembled WGS sequence"/>
</dbReference>
<proteinExistence type="predicted"/>
<dbReference type="EMBL" id="LSRX01000548">
    <property type="protein sequence ID" value="OLP94310.1"/>
    <property type="molecule type" value="Genomic_DNA"/>
</dbReference>